<organism evidence="2 3">
    <name type="scientific">Shewanella maritima</name>
    <dbReference type="NCBI Taxonomy" id="2520507"/>
    <lineage>
        <taxon>Bacteria</taxon>
        <taxon>Pseudomonadati</taxon>
        <taxon>Pseudomonadota</taxon>
        <taxon>Gammaproteobacteria</taxon>
        <taxon>Alteromonadales</taxon>
        <taxon>Shewanellaceae</taxon>
        <taxon>Shewanella</taxon>
    </lineage>
</organism>
<dbReference type="AlphaFoldDB" id="A0A411PM14"/>
<dbReference type="KEGG" id="smai:EXU30_19060"/>
<protein>
    <submittedName>
        <fullName evidence="2">DUF1285 domain-containing protein</fullName>
    </submittedName>
</protein>
<dbReference type="InterPro" id="IPR048341">
    <property type="entry name" value="DUF1285_N"/>
</dbReference>
<feature type="domain" description="DUF1285" evidence="1">
    <location>
        <begin position="36"/>
        <end position="86"/>
    </location>
</feature>
<dbReference type="InterPro" id="IPR023361">
    <property type="entry name" value="DUF1285_beta_roll_sf"/>
</dbReference>
<name>A0A411PM14_9GAMM</name>
<sequence length="157" mass="17901">MTQASNDKFDQRTDNQHDVGEQLNSLTKVALCSDEVLFTIQANGDWLYRNEPLPNKFARMFSQILCCEQGEFYLITPVEKVRVEVQAYPLLAVDFDSSVNDKGLFTLTTNLDTQFTVKPQDITVTDDAIVANAERGLSIQFNRASYYRYINEILSID</sequence>
<evidence type="ECO:0000259" key="1">
    <source>
        <dbReference type="Pfam" id="PF06938"/>
    </source>
</evidence>
<evidence type="ECO:0000313" key="2">
    <source>
        <dbReference type="EMBL" id="QBF84531.1"/>
    </source>
</evidence>
<dbReference type="Gene3D" id="3.10.540.10">
    <property type="entry name" value="duf1285 like domain"/>
    <property type="match status" value="1"/>
</dbReference>
<reference evidence="2 3" key="1">
    <citation type="submission" date="2019-02" db="EMBL/GenBank/DDBJ databases">
        <title>Shewanella sp. D4-2 isolated from Dokdo Island.</title>
        <authorList>
            <person name="Baek K."/>
        </authorList>
    </citation>
    <scope>NUCLEOTIDE SEQUENCE [LARGE SCALE GENOMIC DNA]</scope>
    <source>
        <strain evidence="2 3">D4-2</strain>
    </source>
</reference>
<dbReference type="OrthoDB" id="3078366at2"/>
<dbReference type="EMBL" id="CP036200">
    <property type="protein sequence ID" value="QBF84531.1"/>
    <property type="molecule type" value="Genomic_DNA"/>
</dbReference>
<keyword evidence="3" id="KW-1185">Reference proteome</keyword>
<proteinExistence type="predicted"/>
<gene>
    <name evidence="2" type="ORF">EXU30_19060</name>
</gene>
<dbReference type="Gene3D" id="2.30.270.10">
    <property type="entry name" value="duf1285 protein"/>
    <property type="match status" value="1"/>
</dbReference>
<dbReference type="Pfam" id="PF06938">
    <property type="entry name" value="DUF1285_N"/>
    <property type="match status" value="1"/>
</dbReference>
<dbReference type="RefSeq" id="WP_130602735.1">
    <property type="nucleotide sequence ID" value="NZ_CP036200.1"/>
</dbReference>
<evidence type="ECO:0000313" key="3">
    <source>
        <dbReference type="Proteomes" id="UP000291106"/>
    </source>
</evidence>
<dbReference type="Proteomes" id="UP000291106">
    <property type="component" value="Chromosome"/>
</dbReference>
<accession>A0A411PM14</accession>